<organism evidence="11">
    <name type="scientific">Amphimedon queenslandica</name>
    <name type="common">Sponge</name>
    <dbReference type="NCBI Taxonomy" id="400682"/>
    <lineage>
        <taxon>Eukaryota</taxon>
        <taxon>Metazoa</taxon>
        <taxon>Porifera</taxon>
        <taxon>Demospongiae</taxon>
        <taxon>Heteroscleromorpha</taxon>
        <taxon>Haplosclerida</taxon>
        <taxon>Niphatidae</taxon>
        <taxon>Amphimedon</taxon>
    </lineage>
</organism>
<gene>
    <name evidence="11" type="primary">100638326</name>
</gene>
<protein>
    <recommendedName>
        <fullName evidence="3">Pre-mRNA-splicing factor 18</fullName>
    </recommendedName>
    <alternativeName>
        <fullName evidence="8">PRP18 homolog</fullName>
    </alternativeName>
</protein>
<evidence type="ECO:0000256" key="5">
    <source>
        <dbReference type="ARBA" id="ARBA00022728"/>
    </source>
</evidence>
<evidence type="ECO:0000256" key="4">
    <source>
        <dbReference type="ARBA" id="ARBA00022664"/>
    </source>
</evidence>
<dbReference type="GO" id="GO:0071021">
    <property type="term" value="C:U2-type post-spliceosomal complex"/>
    <property type="evidence" value="ECO:0007669"/>
    <property type="project" value="TreeGrafter"/>
</dbReference>
<dbReference type="InterPro" id="IPR039979">
    <property type="entry name" value="PRPF18"/>
</dbReference>
<evidence type="ECO:0000313" key="12">
    <source>
        <dbReference type="Proteomes" id="UP000007879"/>
    </source>
</evidence>
<evidence type="ECO:0000259" key="10">
    <source>
        <dbReference type="SMART" id="SM00500"/>
    </source>
</evidence>
<feature type="compositionally biased region" description="Basic and acidic residues" evidence="9">
    <location>
        <begin position="34"/>
        <end position="49"/>
    </location>
</feature>
<dbReference type="KEGG" id="aqu:100638326"/>
<dbReference type="InterPro" id="IPR036285">
    <property type="entry name" value="PRP4-like_sf"/>
</dbReference>
<dbReference type="eggNOG" id="KOG2808">
    <property type="taxonomic scope" value="Eukaryota"/>
</dbReference>
<keyword evidence="4" id="KW-0507">mRNA processing</keyword>
<proteinExistence type="inferred from homology"/>
<dbReference type="STRING" id="400682.A0A1X7VRT6"/>
<evidence type="ECO:0000256" key="8">
    <source>
        <dbReference type="ARBA" id="ARBA00031388"/>
    </source>
</evidence>
<evidence type="ECO:0000256" key="7">
    <source>
        <dbReference type="ARBA" id="ARBA00023242"/>
    </source>
</evidence>
<dbReference type="GO" id="GO:0046540">
    <property type="term" value="C:U4/U6 x U5 tri-snRNP complex"/>
    <property type="evidence" value="ECO:0007669"/>
    <property type="project" value="TreeGrafter"/>
</dbReference>
<feature type="domain" description="Pre-mRNA processing factor 4 (PRP4)-like" evidence="10">
    <location>
        <begin position="80"/>
        <end position="130"/>
    </location>
</feature>
<dbReference type="InParanoid" id="A0A1X7VRT6"/>
<comment type="subcellular location">
    <subcellularLocation>
        <location evidence="1">Nucleus speckle</location>
    </subcellularLocation>
</comment>
<dbReference type="InterPro" id="IPR004098">
    <property type="entry name" value="Prp18"/>
</dbReference>
<reference evidence="12" key="1">
    <citation type="journal article" date="2010" name="Nature">
        <title>The Amphimedon queenslandica genome and the evolution of animal complexity.</title>
        <authorList>
            <person name="Srivastava M."/>
            <person name="Simakov O."/>
            <person name="Chapman J."/>
            <person name="Fahey B."/>
            <person name="Gauthier M.E."/>
            <person name="Mitros T."/>
            <person name="Richards G.S."/>
            <person name="Conaco C."/>
            <person name="Dacre M."/>
            <person name="Hellsten U."/>
            <person name="Larroux C."/>
            <person name="Putnam N.H."/>
            <person name="Stanke M."/>
            <person name="Adamska M."/>
            <person name="Darling A."/>
            <person name="Degnan S.M."/>
            <person name="Oakley T.H."/>
            <person name="Plachetzki D.C."/>
            <person name="Zhai Y."/>
            <person name="Adamski M."/>
            <person name="Calcino A."/>
            <person name="Cummins S.F."/>
            <person name="Goodstein D.M."/>
            <person name="Harris C."/>
            <person name="Jackson D.J."/>
            <person name="Leys S.P."/>
            <person name="Shu S."/>
            <person name="Woodcroft B.J."/>
            <person name="Vervoort M."/>
            <person name="Kosik K.S."/>
            <person name="Manning G."/>
            <person name="Degnan B.M."/>
            <person name="Rokhsar D.S."/>
        </authorList>
    </citation>
    <scope>NUCLEOTIDE SEQUENCE [LARGE SCALE GENOMIC DNA]</scope>
</reference>
<evidence type="ECO:0000256" key="1">
    <source>
        <dbReference type="ARBA" id="ARBA00004324"/>
    </source>
</evidence>
<keyword evidence="7" id="KW-0539">Nucleus</keyword>
<dbReference type="OrthoDB" id="10261918at2759"/>
<dbReference type="GO" id="GO:0016607">
    <property type="term" value="C:nuclear speck"/>
    <property type="evidence" value="ECO:0007669"/>
    <property type="project" value="UniProtKB-SubCell"/>
</dbReference>
<keyword evidence="5" id="KW-0747">Spliceosome</keyword>
<sequence length="340" mass="38806">MDALKILREEQKRKREELAEKNVTKGKKYFRRGELERISIKPDEEEKTGPVHGASPTTPTGSGSLFSPTAIDGGATIFNLPRHEVIRRLRERNEPIRLFGETDNEASLRLRQIEILAPENVKGLRNDFKDALDRLDQEELDLLAKQGEVDLKIRGKTRTFEDIAEMAKSLGKEETDKDNEIVLEVLTFLLDDWGRELNVRDINGKLSTQGKLVSATHRQTEAYLEPLFKSLRKKNISIDILKHLSNICLFVTQREYVKANSVYLDMSIGNAPWPIGVTMVGIHARTGREKIFSQSIAHVLNDETQRKYIQAVKRLMTFCQNKYPTDPSKSVEYGSKPMTQ</sequence>
<dbReference type="Pfam" id="PF02840">
    <property type="entry name" value="Prp18"/>
    <property type="match status" value="1"/>
</dbReference>
<dbReference type="Pfam" id="PF08799">
    <property type="entry name" value="PRP4"/>
    <property type="match status" value="1"/>
</dbReference>
<dbReference type="PANTHER" id="PTHR13007:SF19">
    <property type="entry name" value="PRE-MRNA-SPLICING FACTOR 18"/>
    <property type="match status" value="1"/>
</dbReference>
<evidence type="ECO:0000256" key="3">
    <source>
        <dbReference type="ARBA" id="ARBA00018242"/>
    </source>
</evidence>
<keyword evidence="12" id="KW-1185">Reference proteome</keyword>
<dbReference type="PANTHER" id="PTHR13007">
    <property type="entry name" value="PRE-MRNA SPLICING FACTOR-RELATED"/>
    <property type="match status" value="1"/>
</dbReference>
<evidence type="ECO:0000256" key="2">
    <source>
        <dbReference type="ARBA" id="ARBA00008137"/>
    </source>
</evidence>
<dbReference type="GO" id="GO:0000350">
    <property type="term" value="P:generation of catalytic spliceosome for second transesterification step"/>
    <property type="evidence" value="ECO:0007669"/>
    <property type="project" value="TreeGrafter"/>
</dbReference>
<dbReference type="FunFam" id="4.10.280.110:FF:000001">
    <property type="entry name" value="pre-mRNA-splicing factor 18 isoform X2"/>
    <property type="match status" value="1"/>
</dbReference>
<feature type="region of interest" description="Disordered" evidence="9">
    <location>
        <begin position="34"/>
        <end position="68"/>
    </location>
</feature>
<dbReference type="SUPFAM" id="SSF47938">
    <property type="entry name" value="Functional domain of the splicing factor Prp18"/>
    <property type="match status" value="1"/>
</dbReference>
<dbReference type="SUPFAM" id="SSF158230">
    <property type="entry name" value="PRP4-like"/>
    <property type="match status" value="1"/>
</dbReference>
<name>A0A1X7VRT6_AMPQE</name>
<accession>A0A1X7VRT6</accession>
<dbReference type="FunFam" id="1.20.940.10:FF:000002">
    <property type="entry name" value="Pre-mRNA processing factor 18"/>
    <property type="match status" value="1"/>
</dbReference>
<evidence type="ECO:0000256" key="9">
    <source>
        <dbReference type="SAM" id="MobiDB-lite"/>
    </source>
</evidence>
<feature type="compositionally biased region" description="Polar residues" evidence="9">
    <location>
        <begin position="55"/>
        <end position="67"/>
    </location>
</feature>
<evidence type="ECO:0000313" key="11">
    <source>
        <dbReference type="EnsemblMetazoa" id="Aqu2.1.42589_001"/>
    </source>
</evidence>
<keyword evidence="6" id="KW-0508">mRNA splicing</keyword>
<dbReference type="AlphaFoldDB" id="A0A1X7VRT6"/>
<dbReference type="EnsemblMetazoa" id="Aqu2.1.42589_001">
    <property type="protein sequence ID" value="Aqu2.1.42589_001"/>
    <property type="gene ID" value="Aqu2.1.42589"/>
</dbReference>
<dbReference type="Gene3D" id="4.10.280.110">
    <property type="entry name" value="Pre-mRNA processing factor 4 domain"/>
    <property type="match status" value="1"/>
</dbReference>
<evidence type="ECO:0000256" key="6">
    <source>
        <dbReference type="ARBA" id="ARBA00023187"/>
    </source>
</evidence>
<dbReference type="EnsemblMetazoa" id="XM_003382989.3">
    <property type="protein sequence ID" value="XP_003383037.1"/>
    <property type="gene ID" value="LOC100638326"/>
</dbReference>
<comment type="similarity">
    <text evidence="2">Belongs to the PRP18 family.</text>
</comment>
<dbReference type="SMART" id="SM00500">
    <property type="entry name" value="SFM"/>
    <property type="match status" value="1"/>
</dbReference>
<dbReference type="Proteomes" id="UP000007879">
    <property type="component" value="Unassembled WGS sequence"/>
</dbReference>
<dbReference type="GO" id="GO:0005682">
    <property type="term" value="C:U5 snRNP"/>
    <property type="evidence" value="ECO:0007669"/>
    <property type="project" value="TreeGrafter"/>
</dbReference>
<reference evidence="11" key="2">
    <citation type="submission" date="2017-05" db="UniProtKB">
        <authorList>
            <consortium name="EnsemblMetazoa"/>
        </authorList>
    </citation>
    <scope>IDENTIFICATION</scope>
</reference>
<dbReference type="Gene3D" id="1.20.940.10">
    <property type="entry name" value="Functional domain of the splicing factor Prp18"/>
    <property type="match status" value="1"/>
</dbReference>
<dbReference type="InterPro" id="IPR014906">
    <property type="entry name" value="PRP4-like"/>
</dbReference>